<dbReference type="InterPro" id="IPR024790">
    <property type="entry name" value="APC4_long_dom"/>
</dbReference>
<evidence type="ECO:0000313" key="8">
    <source>
        <dbReference type="EMBL" id="KPJ01995.1"/>
    </source>
</evidence>
<dbReference type="SUPFAM" id="SSF54495">
    <property type="entry name" value="UBC-like"/>
    <property type="match status" value="1"/>
</dbReference>
<dbReference type="STRING" id="66420.A0A194QAH3"/>
<feature type="compositionally biased region" description="Polar residues" evidence="6">
    <location>
        <begin position="939"/>
        <end position="950"/>
    </location>
</feature>
<dbReference type="AlphaFoldDB" id="A0A194QAH3"/>
<feature type="domain" description="RWD" evidence="7">
    <location>
        <begin position="20"/>
        <end position="138"/>
    </location>
</feature>
<dbReference type="SUPFAM" id="SSF50978">
    <property type="entry name" value="WD40 repeat-like"/>
    <property type="match status" value="1"/>
</dbReference>
<dbReference type="GO" id="GO:0034399">
    <property type="term" value="C:nuclear periphery"/>
    <property type="evidence" value="ECO:0007669"/>
    <property type="project" value="TreeGrafter"/>
</dbReference>
<dbReference type="SMART" id="SM00591">
    <property type="entry name" value="RWD"/>
    <property type="match status" value="1"/>
</dbReference>
<evidence type="ECO:0000313" key="9">
    <source>
        <dbReference type="Proteomes" id="UP000053268"/>
    </source>
</evidence>
<keyword evidence="5" id="KW-0131">Cell cycle</keyword>
<evidence type="ECO:0000256" key="5">
    <source>
        <dbReference type="ARBA" id="ARBA00023306"/>
    </source>
</evidence>
<sequence length="963" mass="110866">MEADQSVKDTLIVNLTKQLSELELLKSMYPNQNEIIITDNSVLEDIKQFVENKSFNIPSHLDFIMKIHLNEYKLEIYVNLPTLYPDEEPDVYVRCNQLNRLQETNLNSELSTYIKISHENEVCLYTAISWLQENIDNFKVISQNVPKPTPSVLDNKDATFVRLWIFSHHIYSKYKREQIISRSKELNLTGFCLPGKPGIICIEGIDKDCSEWWKDIKSLNWKKISIRKSEVFDINKKAKNQQFKDFQEVSFQNHLSKNKHAFSKFMEEHNLSQEFGEFLGEVQVHRLHWQKVWNLPAPKENVTVQAIAWRPDGKGLAIGYSFGIVYVVDIEDKEILDKYDFSAENSEDPYDCKPVGISCITWAVKAGVLESATEYNVYDDATIFLQKPPSASTSYKSQGSDDTVQCYKEIPVPSQLSMLMIGYGNGNIYMSVFGRYPYGTIQLAELVNDECGEYKLLDINLSNDFSVMQVLYLDKITKNIYLSVINTSVLSAYSEELFVVANKHCQIVQLLSHLDQTMTSITEAWEHILLEMDSKMAHYASSVPKGGVSADLLELLMLGLDETTVTRSIRACCAFLNKCLELQQVIDVSMRNYKAFFRWLFVVIIRLLDEQTPCEIVKMTQQEFTHIAELLYNFDSVQTEGEHSSEKPVKFNLERLGQYLQDQDLTILPDDEDNPWHKFLKDNSCLVNDSDTIFSMTEFRRFSLVQQQKYLKDAINQVFDVTGKNIGKHFSVIYNTKCYENRGIVLNPERNLRISQTYDSNQDRFVMGLVDLRNAPDRLCLMSIQIKEKSCSAVATKYYFSSNLLHQAGQSRLEEETMEILDLQFYSADYLSILVRHPRNEENSIFIQLPVKVALENASDLNIKSKTCVFNEKTQEKNISSYLDQSVYKILEKMDGFRIAVSGGRKVSVVLSKSHRKVRVFEMEVNGDDEEDETLDTTPQSQSSHAGEQQTPKKHDASTEDFN</sequence>
<dbReference type="InterPro" id="IPR036322">
    <property type="entry name" value="WD40_repeat_dom_sf"/>
</dbReference>
<feature type="compositionally biased region" description="Basic and acidic residues" evidence="6">
    <location>
        <begin position="951"/>
        <end position="963"/>
    </location>
</feature>
<dbReference type="GO" id="GO:0005680">
    <property type="term" value="C:anaphase-promoting complex"/>
    <property type="evidence" value="ECO:0007669"/>
    <property type="project" value="InterPro"/>
</dbReference>
<evidence type="ECO:0000256" key="4">
    <source>
        <dbReference type="ARBA" id="ARBA00022786"/>
    </source>
</evidence>
<dbReference type="GO" id="GO:0051301">
    <property type="term" value="P:cell division"/>
    <property type="evidence" value="ECO:0007669"/>
    <property type="project" value="UniProtKB-KW"/>
</dbReference>
<dbReference type="CDD" id="cd23829">
    <property type="entry name" value="RWD_RWDD2"/>
    <property type="match status" value="1"/>
</dbReference>
<dbReference type="Pfam" id="PF23405">
    <property type="entry name" value="WD40_APC4_C-half"/>
    <property type="match status" value="1"/>
</dbReference>
<evidence type="ECO:0000256" key="2">
    <source>
        <dbReference type="ARBA" id="ARBA00022618"/>
    </source>
</evidence>
<keyword evidence="3" id="KW-0498">Mitosis</keyword>
<dbReference type="Gene3D" id="3.10.110.10">
    <property type="entry name" value="Ubiquitin Conjugating Enzyme"/>
    <property type="match status" value="1"/>
</dbReference>
<dbReference type="GO" id="GO:0070979">
    <property type="term" value="P:protein K11-linked ubiquitination"/>
    <property type="evidence" value="ECO:0007669"/>
    <property type="project" value="TreeGrafter"/>
</dbReference>
<organism evidence="8 9">
    <name type="scientific">Papilio xuthus</name>
    <name type="common">Asian swallowtail butterfly</name>
    <dbReference type="NCBI Taxonomy" id="66420"/>
    <lineage>
        <taxon>Eukaryota</taxon>
        <taxon>Metazoa</taxon>
        <taxon>Ecdysozoa</taxon>
        <taxon>Arthropoda</taxon>
        <taxon>Hexapoda</taxon>
        <taxon>Insecta</taxon>
        <taxon>Pterygota</taxon>
        <taxon>Neoptera</taxon>
        <taxon>Endopterygota</taxon>
        <taxon>Lepidoptera</taxon>
        <taxon>Glossata</taxon>
        <taxon>Ditrysia</taxon>
        <taxon>Papilionoidea</taxon>
        <taxon>Papilionidae</taxon>
        <taxon>Papilioninae</taxon>
        <taxon>Papilio</taxon>
    </lineage>
</organism>
<dbReference type="InterPro" id="IPR016135">
    <property type="entry name" value="UBQ-conjugating_enzyme/RWD"/>
</dbReference>
<dbReference type="EMBL" id="KQ459299">
    <property type="protein sequence ID" value="KPJ01995.1"/>
    <property type="molecule type" value="Genomic_DNA"/>
</dbReference>
<reference evidence="8 9" key="1">
    <citation type="journal article" date="2015" name="Nat. Commun.">
        <title>Outbred genome sequencing and CRISPR/Cas9 gene editing in butterflies.</title>
        <authorList>
            <person name="Li X."/>
            <person name="Fan D."/>
            <person name="Zhang W."/>
            <person name="Liu G."/>
            <person name="Zhang L."/>
            <person name="Zhao L."/>
            <person name="Fang X."/>
            <person name="Chen L."/>
            <person name="Dong Y."/>
            <person name="Chen Y."/>
            <person name="Ding Y."/>
            <person name="Zhao R."/>
            <person name="Feng M."/>
            <person name="Zhu Y."/>
            <person name="Feng Y."/>
            <person name="Jiang X."/>
            <person name="Zhu D."/>
            <person name="Xiang H."/>
            <person name="Feng X."/>
            <person name="Li S."/>
            <person name="Wang J."/>
            <person name="Zhang G."/>
            <person name="Kronforst M.R."/>
            <person name="Wang W."/>
        </authorList>
    </citation>
    <scope>NUCLEOTIDE SEQUENCE [LARGE SCALE GENOMIC DNA]</scope>
    <source>
        <strain evidence="8">Ya'a_city_454_Px</strain>
        <tissue evidence="8">Whole body</tissue>
    </source>
</reference>
<dbReference type="InterPro" id="IPR006575">
    <property type="entry name" value="RWD_dom"/>
</dbReference>
<dbReference type="InterPro" id="IPR024789">
    <property type="entry name" value="APC4"/>
</dbReference>
<accession>A0A194QAH3</accession>
<dbReference type="PANTHER" id="PTHR13260:SF0">
    <property type="entry name" value="ANAPHASE-PROMOTING COMPLEX SUBUNIT 4"/>
    <property type="match status" value="1"/>
</dbReference>
<dbReference type="Pfam" id="PF05773">
    <property type="entry name" value="RWD"/>
    <property type="match status" value="1"/>
</dbReference>
<dbReference type="PANTHER" id="PTHR13260">
    <property type="entry name" value="ANAPHASE PROMOTING COMPLEX SUBUNIT 4 APC4"/>
    <property type="match status" value="1"/>
</dbReference>
<dbReference type="Pfam" id="PF12894">
    <property type="entry name" value="ANAPC4_WD40"/>
    <property type="match status" value="1"/>
</dbReference>
<dbReference type="CDD" id="cd24163">
    <property type="entry name" value="RWDD2_C"/>
    <property type="match status" value="1"/>
</dbReference>
<proteinExistence type="predicted"/>
<keyword evidence="9" id="KW-1185">Reference proteome</keyword>
<dbReference type="GO" id="GO:0031145">
    <property type="term" value="P:anaphase-promoting complex-dependent catabolic process"/>
    <property type="evidence" value="ECO:0007669"/>
    <property type="project" value="InterPro"/>
</dbReference>
<evidence type="ECO:0000256" key="1">
    <source>
        <dbReference type="ARBA" id="ARBA00016067"/>
    </source>
</evidence>
<dbReference type="InterPro" id="IPR024977">
    <property type="entry name" value="Apc4-like_WD40_dom"/>
</dbReference>
<keyword evidence="2" id="KW-0132">Cell division</keyword>
<feature type="region of interest" description="Disordered" evidence="6">
    <location>
        <begin position="922"/>
        <end position="963"/>
    </location>
</feature>
<name>A0A194QAH3_PAPXU</name>
<dbReference type="InterPro" id="IPR056358">
    <property type="entry name" value="APC4_C"/>
</dbReference>
<gene>
    <name evidence="8" type="ORF">RR46_05204</name>
</gene>
<evidence type="ECO:0000259" key="7">
    <source>
        <dbReference type="PROSITE" id="PS50908"/>
    </source>
</evidence>
<feature type="compositionally biased region" description="Acidic residues" evidence="6">
    <location>
        <begin position="925"/>
        <end position="935"/>
    </location>
</feature>
<dbReference type="Proteomes" id="UP000053268">
    <property type="component" value="Unassembled WGS sequence"/>
</dbReference>
<evidence type="ECO:0000256" key="3">
    <source>
        <dbReference type="ARBA" id="ARBA00022776"/>
    </source>
</evidence>
<evidence type="ECO:0000256" key="6">
    <source>
        <dbReference type="SAM" id="MobiDB-lite"/>
    </source>
</evidence>
<protein>
    <recommendedName>
        <fullName evidence="1">Anaphase-promoting complex subunit 4</fullName>
    </recommendedName>
</protein>
<dbReference type="PROSITE" id="PS50908">
    <property type="entry name" value="RWD"/>
    <property type="match status" value="1"/>
</dbReference>
<keyword evidence="4" id="KW-0833">Ubl conjugation pathway</keyword>
<dbReference type="InterPro" id="IPR059181">
    <property type="entry name" value="RWDD2A-B_C"/>
</dbReference>
<dbReference type="Pfam" id="PF12896">
    <property type="entry name" value="ANAPC4"/>
    <property type="match status" value="1"/>
</dbReference>